<organism evidence="1 2">
    <name type="scientific">Natronorubrum tibetense GA33</name>
    <dbReference type="NCBI Taxonomy" id="1114856"/>
    <lineage>
        <taxon>Archaea</taxon>
        <taxon>Methanobacteriati</taxon>
        <taxon>Methanobacteriota</taxon>
        <taxon>Stenosarchaea group</taxon>
        <taxon>Halobacteria</taxon>
        <taxon>Halobacteriales</taxon>
        <taxon>Natrialbaceae</taxon>
        <taxon>Natronorubrum</taxon>
    </lineage>
</organism>
<dbReference type="Proteomes" id="UP000011599">
    <property type="component" value="Unassembled WGS sequence"/>
</dbReference>
<accession>L9VH94</accession>
<evidence type="ECO:0000313" key="2">
    <source>
        <dbReference type="Proteomes" id="UP000011599"/>
    </source>
</evidence>
<sequence length="112" mass="12734">METRTDVQQVADETESVSAGADWVFHGDREEGETIIVEARKVGGEARPAVEIEDPDGNIIADNDPSERIRREIDVSQDGRYYVRFHNEALINSGMWDVSVEIEFEYEEEVCN</sequence>
<evidence type="ECO:0000313" key="1">
    <source>
        <dbReference type="EMBL" id="ELY36449.1"/>
    </source>
</evidence>
<keyword evidence="2" id="KW-1185">Reference proteome</keyword>
<dbReference type="AlphaFoldDB" id="L9VH94"/>
<dbReference type="PATRIC" id="fig|1114856.3.peg.4373"/>
<dbReference type="EMBL" id="AOHW01000051">
    <property type="protein sequence ID" value="ELY36449.1"/>
    <property type="molecule type" value="Genomic_DNA"/>
</dbReference>
<proteinExistence type="predicted"/>
<dbReference type="eggNOG" id="arCOG09161">
    <property type="taxonomic scope" value="Archaea"/>
</dbReference>
<reference evidence="1 2" key="1">
    <citation type="journal article" date="2014" name="PLoS Genet.">
        <title>Phylogenetically driven sequencing of extremely halophilic archaea reveals strategies for static and dynamic osmo-response.</title>
        <authorList>
            <person name="Becker E.A."/>
            <person name="Seitzer P.M."/>
            <person name="Tritt A."/>
            <person name="Larsen D."/>
            <person name="Krusor M."/>
            <person name="Yao A.I."/>
            <person name="Wu D."/>
            <person name="Madern D."/>
            <person name="Eisen J.A."/>
            <person name="Darling A.E."/>
            <person name="Facciotti M.T."/>
        </authorList>
    </citation>
    <scope>NUCLEOTIDE SEQUENCE [LARGE SCALE GENOMIC DNA]</scope>
    <source>
        <strain evidence="1 2">GA33</strain>
    </source>
</reference>
<dbReference type="OrthoDB" id="169795at2157"/>
<name>L9VH94_9EURY</name>
<protein>
    <submittedName>
        <fullName evidence="1">Uncharacterized protein</fullName>
    </submittedName>
</protein>
<gene>
    <name evidence="1" type="ORF">C496_21207</name>
</gene>
<comment type="caution">
    <text evidence="1">The sequence shown here is derived from an EMBL/GenBank/DDBJ whole genome shotgun (WGS) entry which is preliminary data.</text>
</comment>